<evidence type="ECO:0000313" key="12">
    <source>
        <dbReference type="EMBL" id="KXZ48899.1"/>
    </source>
</evidence>
<proteinExistence type="predicted"/>
<feature type="compositionally biased region" description="Basic and acidic residues" evidence="8">
    <location>
        <begin position="353"/>
        <end position="365"/>
    </location>
</feature>
<evidence type="ECO:0000256" key="2">
    <source>
        <dbReference type="ARBA" id="ARBA00022448"/>
    </source>
</evidence>
<evidence type="ECO:0000259" key="10">
    <source>
        <dbReference type="PROSITE" id="PS50836"/>
    </source>
</evidence>
<dbReference type="Proteomes" id="UP000075714">
    <property type="component" value="Unassembled WGS sequence"/>
</dbReference>
<dbReference type="CDD" id="cd08760">
    <property type="entry name" value="Cyt_b561_FRRS1_like"/>
    <property type="match status" value="1"/>
</dbReference>
<dbReference type="AlphaFoldDB" id="A0A150GGD3"/>
<feature type="region of interest" description="Disordered" evidence="8">
    <location>
        <begin position="328"/>
        <end position="365"/>
    </location>
</feature>
<dbReference type="PANTHER" id="PTHR23130:SF171">
    <property type="entry name" value="OS01G0895300 PROTEIN"/>
    <property type="match status" value="1"/>
</dbReference>
<evidence type="ECO:0000256" key="9">
    <source>
        <dbReference type="SAM" id="Phobius"/>
    </source>
</evidence>
<dbReference type="PROSITE" id="PS50836">
    <property type="entry name" value="DOMON"/>
    <property type="match status" value="1"/>
</dbReference>
<keyword evidence="5" id="KW-0249">Electron transport</keyword>
<protein>
    <recommendedName>
        <fullName evidence="14">Cytochrome b561 domain-containing protein</fullName>
    </recommendedName>
</protein>
<keyword evidence="6 9" id="KW-1133">Transmembrane helix</keyword>
<sequence>MAEFTIVVQGTGWVGLGVAAGTGVAMVDADIVMAHVLNDGSAWLDDMWATSYNPPQSDTSMGCNSQAQLLSATQAAGVTTVTFRRPLAASDRCDRALVKDGRNNLIYAWNPDTDDMTQYHGSNRGLLNILLSSTPGGRISAIEEQIAGDPRALSTLRLHGVLLIVAFCYLLPLATLAVRLEEGSLLDAIFTRALHIGCNVAAVAFAAAGFALNFARIPELQYGTVPFGHGTIGIVVMALFFLQILYPWVRPPPRLASPHRRTWILVHTCLGRAIVALGLLNVALGVYILSTKYGGDFSMYAALAATPVSLLAVAASFVDHVGGARTDGAGWQGRRSEDGGSTLERPTPGTGKSVDDDHPPAHQGP</sequence>
<organism evidence="12 13">
    <name type="scientific">Gonium pectorale</name>
    <name type="common">Green alga</name>
    <dbReference type="NCBI Taxonomy" id="33097"/>
    <lineage>
        <taxon>Eukaryota</taxon>
        <taxon>Viridiplantae</taxon>
        <taxon>Chlorophyta</taxon>
        <taxon>core chlorophytes</taxon>
        <taxon>Chlorophyceae</taxon>
        <taxon>CS clade</taxon>
        <taxon>Chlamydomonadales</taxon>
        <taxon>Volvocaceae</taxon>
        <taxon>Gonium</taxon>
    </lineage>
</organism>
<keyword evidence="13" id="KW-1185">Reference proteome</keyword>
<feature type="transmembrane region" description="Helical" evidence="9">
    <location>
        <begin position="270"/>
        <end position="291"/>
    </location>
</feature>
<keyword evidence="2" id="KW-0813">Transport</keyword>
<gene>
    <name evidence="12" type="ORF">GPECTOR_24g188</name>
</gene>
<feature type="domain" description="DOMON" evidence="10">
    <location>
        <begin position="1"/>
        <end position="110"/>
    </location>
</feature>
<reference evidence="13" key="1">
    <citation type="journal article" date="2016" name="Nat. Commun.">
        <title>The Gonium pectorale genome demonstrates co-option of cell cycle regulation during the evolution of multicellularity.</title>
        <authorList>
            <person name="Hanschen E.R."/>
            <person name="Marriage T.N."/>
            <person name="Ferris P.J."/>
            <person name="Hamaji T."/>
            <person name="Toyoda A."/>
            <person name="Fujiyama A."/>
            <person name="Neme R."/>
            <person name="Noguchi H."/>
            <person name="Minakuchi Y."/>
            <person name="Suzuki M."/>
            <person name="Kawai-Toyooka H."/>
            <person name="Smith D.R."/>
            <person name="Sparks H."/>
            <person name="Anderson J."/>
            <person name="Bakaric R."/>
            <person name="Luria V."/>
            <person name="Karger A."/>
            <person name="Kirschner M.W."/>
            <person name="Durand P.M."/>
            <person name="Michod R.E."/>
            <person name="Nozaki H."/>
            <person name="Olson B.J."/>
        </authorList>
    </citation>
    <scope>NUCLEOTIDE SEQUENCE [LARGE SCALE GENOMIC DNA]</scope>
    <source>
        <strain evidence="13">NIES-2863</strain>
    </source>
</reference>
<keyword evidence="3 9" id="KW-0812">Transmembrane</keyword>
<dbReference type="PANTHER" id="PTHR23130">
    <property type="entry name" value="CYTOCHROME B561 AND DOMON DOMAIN-CONTAINING PROTEIN"/>
    <property type="match status" value="1"/>
</dbReference>
<keyword evidence="7 9" id="KW-0472">Membrane</keyword>
<dbReference type="Gene3D" id="1.20.120.1770">
    <property type="match status" value="1"/>
</dbReference>
<evidence type="ECO:0000256" key="4">
    <source>
        <dbReference type="ARBA" id="ARBA00022729"/>
    </source>
</evidence>
<evidence type="ECO:0000259" key="11">
    <source>
        <dbReference type="PROSITE" id="PS50939"/>
    </source>
</evidence>
<dbReference type="PROSITE" id="PS50939">
    <property type="entry name" value="CYTOCHROME_B561"/>
    <property type="match status" value="1"/>
</dbReference>
<dbReference type="SUPFAM" id="SSF49344">
    <property type="entry name" value="CBD9-like"/>
    <property type="match status" value="1"/>
</dbReference>
<evidence type="ECO:0008006" key="14">
    <source>
        <dbReference type="Google" id="ProtNLM"/>
    </source>
</evidence>
<dbReference type="EMBL" id="LSYV01000025">
    <property type="protein sequence ID" value="KXZ48899.1"/>
    <property type="molecule type" value="Genomic_DNA"/>
</dbReference>
<feature type="transmembrane region" description="Helical" evidence="9">
    <location>
        <begin position="297"/>
        <end position="318"/>
    </location>
</feature>
<name>A0A150GGD3_GONPE</name>
<dbReference type="InterPro" id="IPR005018">
    <property type="entry name" value="DOMON_domain"/>
</dbReference>
<feature type="transmembrane region" description="Helical" evidence="9">
    <location>
        <begin position="160"/>
        <end position="180"/>
    </location>
</feature>
<accession>A0A150GGD3</accession>
<evidence type="ECO:0000256" key="6">
    <source>
        <dbReference type="ARBA" id="ARBA00022989"/>
    </source>
</evidence>
<comment type="caution">
    <text evidence="12">The sequence shown here is derived from an EMBL/GenBank/DDBJ whole genome shotgun (WGS) entry which is preliminary data.</text>
</comment>
<dbReference type="STRING" id="33097.A0A150GGD3"/>
<evidence type="ECO:0000256" key="1">
    <source>
        <dbReference type="ARBA" id="ARBA00004370"/>
    </source>
</evidence>
<dbReference type="SMART" id="SM00665">
    <property type="entry name" value="B561"/>
    <property type="match status" value="1"/>
</dbReference>
<evidence type="ECO:0000256" key="5">
    <source>
        <dbReference type="ARBA" id="ARBA00022982"/>
    </source>
</evidence>
<dbReference type="InterPro" id="IPR006593">
    <property type="entry name" value="Cyt_b561/ferric_Rdtase_TM"/>
</dbReference>
<evidence type="ECO:0000313" key="13">
    <source>
        <dbReference type="Proteomes" id="UP000075714"/>
    </source>
</evidence>
<dbReference type="CDD" id="cd09631">
    <property type="entry name" value="DOMON_DOH"/>
    <property type="match status" value="1"/>
</dbReference>
<dbReference type="Pfam" id="PF03188">
    <property type="entry name" value="Cytochrom_B561"/>
    <property type="match status" value="1"/>
</dbReference>
<dbReference type="Pfam" id="PF03351">
    <property type="entry name" value="DOMON"/>
    <property type="match status" value="1"/>
</dbReference>
<feature type="transmembrane region" description="Helical" evidence="9">
    <location>
        <begin position="192"/>
        <end position="215"/>
    </location>
</feature>
<evidence type="ECO:0000256" key="3">
    <source>
        <dbReference type="ARBA" id="ARBA00022692"/>
    </source>
</evidence>
<comment type="subcellular location">
    <subcellularLocation>
        <location evidence="1">Membrane</location>
    </subcellularLocation>
</comment>
<dbReference type="SMART" id="SM00664">
    <property type="entry name" value="DoH"/>
    <property type="match status" value="1"/>
</dbReference>
<dbReference type="Gene3D" id="2.60.40.1210">
    <property type="entry name" value="Cellobiose dehydrogenase, cytochrome domain"/>
    <property type="match status" value="1"/>
</dbReference>
<evidence type="ECO:0000256" key="8">
    <source>
        <dbReference type="SAM" id="MobiDB-lite"/>
    </source>
</evidence>
<keyword evidence="4" id="KW-0732">Signal</keyword>
<feature type="domain" description="Cytochrome b561" evidence="11">
    <location>
        <begin position="123"/>
        <end position="322"/>
    </location>
</feature>
<dbReference type="InterPro" id="IPR045266">
    <property type="entry name" value="DOH_DOMON"/>
</dbReference>
<dbReference type="GO" id="GO:0016020">
    <property type="term" value="C:membrane"/>
    <property type="evidence" value="ECO:0007669"/>
    <property type="project" value="UniProtKB-SubCell"/>
</dbReference>
<dbReference type="OrthoDB" id="10003276at2759"/>
<feature type="transmembrane region" description="Helical" evidence="9">
    <location>
        <begin position="227"/>
        <end position="249"/>
    </location>
</feature>
<evidence type="ECO:0000256" key="7">
    <source>
        <dbReference type="ARBA" id="ARBA00023136"/>
    </source>
</evidence>